<dbReference type="SUPFAM" id="SSF53041">
    <property type="entry name" value="Resolvase-like"/>
    <property type="match status" value="1"/>
</dbReference>
<feature type="domain" description="Resolvase/invertase-type recombinase catalytic" evidence="2">
    <location>
        <begin position="15"/>
        <end position="166"/>
    </location>
</feature>
<feature type="coiled-coil region" evidence="1">
    <location>
        <begin position="416"/>
        <end position="475"/>
    </location>
</feature>
<evidence type="ECO:0000313" key="5">
    <source>
        <dbReference type="Proteomes" id="UP001594351"/>
    </source>
</evidence>
<dbReference type="InterPro" id="IPR025827">
    <property type="entry name" value="Zn_ribbon_recom_dom"/>
</dbReference>
<keyword evidence="5" id="KW-1185">Reference proteome</keyword>
<name>A0ABV6Z2Q5_UNCC1</name>
<protein>
    <submittedName>
        <fullName evidence="4">Recombinase family protein</fullName>
    </submittedName>
</protein>
<dbReference type="InterPro" id="IPR006119">
    <property type="entry name" value="Resolv_N"/>
</dbReference>
<dbReference type="PANTHER" id="PTHR30461">
    <property type="entry name" value="DNA-INVERTASE FROM LAMBDOID PROPHAGE"/>
    <property type="match status" value="1"/>
</dbReference>
<comment type="caution">
    <text evidence="4">The sequence shown here is derived from an EMBL/GenBank/DDBJ whole genome shotgun (WGS) entry which is preliminary data.</text>
</comment>
<dbReference type="Pfam" id="PF13408">
    <property type="entry name" value="Zn_ribbon_recom"/>
    <property type="match status" value="1"/>
</dbReference>
<dbReference type="InterPro" id="IPR038109">
    <property type="entry name" value="DNA_bind_recomb_sf"/>
</dbReference>
<dbReference type="Pfam" id="PF07508">
    <property type="entry name" value="Recombinase"/>
    <property type="match status" value="1"/>
</dbReference>
<evidence type="ECO:0000256" key="1">
    <source>
        <dbReference type="SAM" id="Coils"/>
    </source>
</evidence>
<evidence type="ECO:0000313" key="4">
    <source>
        <dbReference type="EMBL" id="MFC1852631.1"/>
    </source>
</evidence>
<organism evidence="4 5">
    <name type="scientific">candidate division CSSED10-310 bacterium</name>
    <dbReference type="NCBI Taxonomy" id="2855610"/>
    <lineage>
        <taxon>Bacteria</taxon>
        <taxon>Bacteria division CSSED10-310</taxon>
    </lineage>
</organism>
<dbReference type="PROSITE" id="PS51736">
    <property type="entry name" value="RECOMBINASES_3"/>
    <property type="match status" value="1"/>
</dbReference>
<evidence type="ECO:0000259" key="3">
    <source>
        <dbReference type="PROSITE" id="PS51737"/>
    </source>
</evidence>
<dbReference type="EMBL" id="JBHPBY010000342">
    <property type="protein sequence ID" value="MFC1852631.1"/>
    <property type="molecule type" value="Genomic_DNA"/>
</dbReference>
<dbReference type="InterPro" id="IPR011109">
    <property type="entry name" value="DNA_bind_recombinase_dom"/>
</dbReference>
<gene>
    <name evidence="4" type="ORF">ACFL27_20730</name>
</gene>
<feature type="domain" description="Recombinase" evidence="3">
    <location>
        <begin position="177"/>
        <end position="316"/>
    </location>
</feature>
<dbReference type="CDD" id="cd00338">
    <property type="entry name" value="Ser_Recombinase"/>
    <property type="match status" value="1"/>
</dbReference>
<accession>A0ABV6Z2Q5</accession>
<dbReference type="PROSITE" id="PS51737">
    <property type="entry name" value="RECOMBINASE_DNA_BIND"/>
    <property type="match status" value="1"/>
</dbReference>
<dbReference type="Pfam" id="PF00239">
    <property type="entry name" value="Resolvase"/>
    <property type="match status" value="1"/>
</dbReference>
<proteinExistence type="predicted"/>
<reference evidence="4 5" key="1">
    <citation type="submission" date="2024-09" db="EMBL/GenBank/DDBJ databases">
        <title>Laminarin stimulates single cell rates of sulfate reduction while oxygen inhibits transcriptomic activity in coastal marine sediment.</title>
        <authorList>
            <person name="Lindsay M."/>
            <person name="Orcutt B."/>
            <person name="Emerson D."/>
            <person name="Stepanauskas R."/>
            <person name="D'Angelo T."/>
        </authorList>
    </citation>
    <scope>NUCLEOTIDE SEQUENCE [LARGE SCALE GENOMIC DNA]</scope>
    <source>
        <strain evidence="4">SAG AM-311-K15</strain>
    </source>
</reference>
<dbReference type="Gene3D" id="3.40.50.1390">
    <property type="entry name" value="Resolvase, N-terminal catalytic domain"/>
    <property type="match status" value="1"/>
</dbReference>
<dbReference type="InterPro" id="IPR050639">
    <property type="entry name" value="SSR_resolvase"/>
</dbReference>
<dbReference type="InterPro" id="IPR036162">
    <property type="entry name" value="Resolvase-like_N_sf"/>
</dbReference>
<dbReference type="PANTHER" id="PTHR30461:SF23">
    <property type="entry name" value="DNA RECOMBINASE-RELATED"/>
    <property type="match status" value="1"/>
</dbReference>
<sequence>MNNLSKIKATHLQRLALVYVRQSTANQVEHNRESTERQYKLADRAMSFGWAKEQIKIIDEDMAQSGSTALSRYGFQTMTTDVALGKVGLILSLEVSRVARNNSDWYKVLDLCSMTDTLIGDEDGLYHPGLFNDRLLLGLKGTMAEAELHVIRARLEGGIRNKAAKGELRRGLPVGLVWGEEDGEVLLHPNQAVRQVIQTIFEKFTHLGTVRQVWLWFRSEKLLFPLQSSTLPDIRWVTPTYHAIHSVLTSPVYAGAYVYGKTRQECFFDKDGVVKKRIRKLPRSQWSVCIKNHHQGYISWEEYIMNQARIAKNKRPVTHQASGATREGSALLQGLARCGCCGRRLRIYYQGKNSTPGYYCSGNSIVNGRAEYCMRVGGVRIDEAVSAMFLEAITPAAMEAAFLAEKTIESHHDEAIHHCELQVEQLRYEAEKSERRYRAVEPENRLVSRTLESQWEQCLKKLQEAEQELEQRKSKRLVVLTQNQRNHILSMGKDISTVWYAKTTTARDKKELLQTLIEEITISVDRSKAQAHLIVRWKGGTITEIDVDLRVYRTPPIRTKQDTVDLVRRLAVYYTDATIAGILNRQGRKTATGLRFTADRVASLRRHWKIPRFDPSKASTDGELVTVKRAAEILNMAPSTVHRWLLDGFIGGEQITPGAPWQIRMNEELRARFVEEAPHGYVPLKEAKKILGVSRQTVLHRIKCGKLSAIHVRRGKQRGLYIKIANKQLSLFNARNNS</sequence>
<dbReference type="Gene3D" id="3.90.1750.20">
    <property type="entry name" value="Putative Large Serine Recombinase, Chain B, Domain 2"/>
    <property type="match status" value="1"/>
</dbReference>
<evidence type="ECO:0000259" key="2">
    <source>
        <dbReference type="PROSITE" id="PS51736"/>
    </source>
</evidence>
<dbReference type="SMART" id="SM00857">
    <property type="entry name" value="Resolvase"/>
    <property type="match status" value="1"/>
</dbReference>
<dbReference type="Proteomes" id="UP001594351">
    <property type="component" value="Unassembled WGS sequence"/>
</dbReference>
<keyword evidence="1" id="KW-0175">Coiled coil</keyword>